<dbReference type="OrthoDB" id="9971063at2759"/>
<sequence length="98" mass="10812">MTSSKSTMHRLLRFERLYPFWYTTMQGLKPDDCQIGVAFVNGCCSNRTQIMVSLHIFCGLMKHVSLVMGYSTITQQPFGVPGQSACNPAAETSGTLVS</sequence>
<gene>
    <name evidence="1" type="ORF">TNIN_164641</name>
</gene>
<dbReference type="Proteomes" id="UP000886998">
    <property type="component" value="Unassembled WGS sequence"/>
</dbReference>
<protein>
    <submittedName>
        <fullName evidence="1">Uncharacterized protein</fullName>
    </submittedName>
</protein>
<dbReference type="AlphaFoldDB" id="A0A8X6IDU1"/>
<name>A0A8X6IDU1_9ARAC</name>
<reference evidence="1" key="1">
    <citation type="submission" date="2020-08" db="EMBL/GenBank/DDBJ databases">
        <title>Multicomponent nature underlies the extraordinary mechanical properties of spider dragline silk.</title>
        <authorList>
            <person name="Kono N."/>
            <person name="Nakamura H."/>
            <person name="Mori M."/>
            <person name="Yoshida Y."/>
            <person name="Ohtoshi R."/>
            <person name="Malay A.D."/>
            <person name="Moran D.A.P."/>
            <person name="Tomita M."/>
            <person name="Numata K."/>
            <person name="Arakawa K."/>
        </authorList>
    </citation>
    <scope>NUCLEOTIDE SEQUENCE</scope>
</reference>
<dbReference type="EMBL" id="BMAV01025507">
    <property type="protein sequence ID" value="GFS41993.1"/>
    <property type="molecule type" value="Genomic_DNA"/>
</dbReference>
<organism evidence="1 2">
    <name type="scientific">Trichonephila inaurata madagascariensis</name>
    <dbReference type="NCBI Taxonomy" id="2747483"/>
    <lineage>
        <taxon>Eukaryota</taxon>
        <taxon>Metazoa</taxon>
        <taxon>Ecdysozoa</taxon>
        <taxon>Arthropoda</taxon>
        <taxon>Chelicerata</taxon>
        <taxon>Arachnida</taxon>
        <taxon>Araneae</taxon>
        <taxon>Araneomorphae</taxon>
        <taxon>Entelegynae</taxon>
        <taxon>Araneoidea</taxon>
        <taxon>Nephilidae</taxon>
        <taxon>Trichonephila</taxon>
        <taxon>Trichonephila inaurata</taxon>
    </lineage>
</organism>
<accession>A0A8X6IDU1</accession>
<evidence type="ECO:0000313" key="2">
    <source>
        <dbReference type="Proteomes" id="UP000886998"/>
    </source>
</evidence>
<proteinExistence type="predicted"/>
<keyword evidence="2" id="KW-1185">Reference proteome</keyword>
<comment type="caution">
    <text evidence="1">The sequence shown here is derived from an EMBL/GenBank/DDBJ whole genome shotgun (WGS) entry which is preliminary data.</text>
</comment>
<evidence type="ECO:0000313" key="1">
    <source>
        <dbReference type="EMBL" id="GFS41993.1"/>
    </source>
</evidence>